<dbReference type="InterPro" id="IPR016024">
    <property type="entry name" value="ARM-type_fold"/>
</dbReference>
<dbReference type="Proteomes" id="UP000215086">
    <property type="component" value="Chromosome"/>
</dbReference>
<dbReference type="PANTHER" id="PTHR12697">
    <property type="entry name" value="PBS LYASE HEAT-LIKE PROTEIN"/>
    <property type="match status" value="1"/>
</dbReference>
<protein>
    <submittedName>
        <fullName evidence="2">HEAT repeat protein</fullName>
    </submittedName>
</protein>
<dbReference type="SUPFAM" id="SSF48371">
    <property type="entry name" value="ARM repeat"/>
    <property type="match status" value="1"/>
</dbReference>
<dbReference type="PANTHER" id="PTHR12697:SF5">
    <property type="entry name" value="DEOXYHYPUSINE HYDROXYLASE"/>
    <property type="match status" value="1"/>
</dbReference>
<dbReference type="InterPro" id="IPR011989">
    <property type="entry name" value="ARM-like"/>
</dbReference>
<name>A0A286RIF1_9BACT</name>
<evidence type="ECO:0000313" key="3">
    <source>
        <dbReference type="Proteomes" id="UP000215086"/>
    </source>
</evidence>
<dbReference type="EMBL" id="CP018477">
    <property type="protein sequence ID" value="ASV75740.1"/>
    <property type="molecule type" value="Genomic_DNA"/>
</dbReference>
<sequence>MLAAILALSLWGFADTTTVAGAEESPSPAPAGQARPSLEECRRMLTEGDEASKLQAVAALKSLGQDAVPVLLTALGDPRDTVRTRAIVAVGKLAPAHADVAVPKLLELAQKDGAQVDDLPNWILAFQAIGKFGAQALPILDAEWTNASPEKKAVLCVAYSELGSAAAPAVPKLIELIQEDNVVNRRQAVGALMAIGPAAAPAVPVLRKALYHEDFHTQYWACRALGAIGEPALPAVPDLVDRLKNGAASVKRNAAAALGKIGPKIGPDAVQALTEAVDDVVQPVREQAVLALGRLGPDVAGPAREAIEKSHARRPIYPASAACWAIWRLGGSFEPLKNSLISDIRGGIYREEATEILLTMGRDAEPVIQELEALARALGAKKLEPLEEEELANIQQTLAELRAARQSATPCP</sequence>
<dbReference type="GO" id="GO:0016491">
    <property type="term" value="F:oxidoreductase activity"/>
    <property type="evidence" value="ECO:0007669"/>
    <property type="project" value="TreeGrafter"/>
</dbReference>
<gene>
    <name evidence="2" type="ORF">THTE_3138</name>
</gene>
<evidence type="ECO:0000256" key="1">
    <source>
        <dbReference type="ARBA" id="ARBA00045876"/>
    </source>
</evidence>
<dbReference type="KEGG" id="ttf:THTE_3138"/>
<dbReference type="Pfam" id="PF13646">
    <property type="entry name" value="HEAT_2"/>
    <property type="match status" value="2"/>
</dbReference>
<evidence type="ECO:0000313" key="2">
    <source>
        <dbReference type="EMBL" id="ASV75740.1"/>
    </source>
</evidence>
<proteinExistence type="predicted"/>
<dbReference type="PROSITE" id="PS50077">
    <property type="entry name" value="HEAT_REPEAT"/>
    <property type="match status" value="1"/>
</dbReference>
<accession>A0A286RIF1</accession>
<dbReference type="Gene3D" id="1.25.10.10">
    <property type="entry name" value="Leucine-rich Repeat Variant"/>
    <property type="match status" value="2"/>
</dbReference>
<dbReference type="InterPro" id="IPR004155">
    <property type="entry name" value="PBS_lyase_HEAT"/>
</dbReference>
<comment type="function">
    <text evidence="1">Catalyzes the hydroxylation of the N(6)-(4-aminobutyl)-L-lysine intermediate produced by deoxyhypusine synthase/DHPS on a critical lysine of the eukaryotic translation initiation factor 5A/eIF-5A. This is the second step of the post-translational modification of that lysine into an unusual amino acid residue named hypusine. Hypusination is unique to mature eIF-5A factor and is essential for its function.</text>
</comment>
<dbReference type="AlphaFoldDB" id="A0A286RIF1"/>
<dbReference type="OrthoDB" id="242247at2"/>
<dbReference type="RefSeq" id="WP_157732062.1">
    <property type="nucleotide sequence ID" value="NZ_CP018477.1"/>
</dbReference>
<organism evidence="2 3">
    <name type="scientific">Thermogutta terrifontis</name>
    <dbReference type="NCBI Taxonomy" id="1331910"/>
    <lineage>
        <taxon>Bacteria</taxon>
        <taxon>Pseudomonadati</taxon>
        <taxon>Planctomycetota</taxon>
        <taxon>Planctomycetia</taxon>
        <taxon>Pirellulales</taxon>
        <taxon>Thermoguttaceae</taxon>
        <taxon>Thermogutta</taxon>
    </lineage>
</organism>
<dbReference type="SMART" id="SM00567">
    <property type="entry name" value="EZ_HEAT"/>
    <property type="match status" value="6"/>
</dbReference>
<dbReference type="InterPro" id="IPR021133">
    <property type="entry name" value="HEAT_type_2"/>
</dbReference>
<reference evidence="2 3" key="1">
    <citation type="journal article" name="Front. Microbiol.">
        <title>Sugar Metabolism of the First Thermophilic Planctomycete Thermogutta terrifontis: Comparative Genomic and Transcriptomic Approaches.</title>
        <authorList>
            <person name="Elcheninov A.G."/>
            <person name="Menzel P."/>
            <person name="Gudbergsdottir S.R."/>
            <person name="Slesarev A.I."/>
            <person name="Kadnikov V.V."/>
            <person name="Krogh A."/>
            <person name="Bonch-Osmolovskaya E.A."/>
            <person name="Peng X."/>
            <person name="Kublanov I.V."/>
        </authorList>
    </citation>
    <scope>NUCLEOTIDE SEQUENCE [LARGE SCALE GENOMIC DNA]</scope>
    <source>
        <strain evidence="2 3">R1</strain>
    </source>
</reference>
<keyword evidence="3" id="KW-1185">Reference proteome</keyword>